<keyword evidence="15" id="KW-1185">Reference proteome</keyword>
<dbReference type="InterPro" id="IPR002318">
    <property type="entry name" value="Ala-tRNA-lgiase_IIc"/>
</dbReference>
<comment type="domain">
    <text evidence="12">Consists of three domains; the N-terminal catalytic domain, the editing domain and the C-terminal C-Ala domain. The editing domain removes incorrectly charged amino acids, while the C-Ala domain, along with tRNA(Ala), serves as a bridge to cooperatively bring together the editing and aminoacylation centers thus stimulating deacylation of misacylated tRNAs.</text>
</comment>
<keyword evidence="11 12" id="KW-0030">Aminoacyl-tRNA synthetase</keyword>
<dbReference type="InterPro" id="IPR022429">
    <property type="entry name" value="Ala-tRNA_lgiase_arc"/>
</dbReference>
<dbReference type="PANTHER" id="PTHR11777">
    <property type="entry name" value="ALANYL-TRNA SYNTHETASE"/>
    <property type="match status" value="1"/>
</dbReference>
<evidence type="ECO:0000256" key="12">
    <source>
        <dbReference type="HAMAP-Rule" id="MF_00036"/>
    </source>
</evidence>
<organism evidence="14 15">
    <name type="scientific">Candidatus Naiadarchaeum limnaeum</name>
    <dbReference type="NCBI Taxonomy" id="2756139"/>
    <lineage>
        <taxon>Archaea</taxon>
        <taxon>Candidatus Undinarchaeota</taxon>
        <taxon>Candidatus Undinarchaeia</taxon>
        <taxon>Candidatus Naiadarchaeales</taxon>
        <taxon>Candidatus Naiadarchaeaceae</taxon>
        <taxon>Candidatus Naiadarchaeum</taxon>
    </lineage>
</organism>
<dbReference type="InterPro" id="IPR018163">
    <property type="entry name" value="Thr/Ala-tRNA-synth_IIc_edit"/>
</dbReference>
<evidence type="ECO:0000256" key="10">
    <source>
        <dbReference type="ARBA" id="ARBA00022917"/>
    </source>
</evidence>
<dbReference type="SMART" id="SM00863">
    <property type="entry name" value="tRNA_SAD"/>
    <property type="match status" value="1"/>
</dbReference>
<feature type="binding site" evidence="12">
    <location>
        <position position="607"/>
    </location>
    <ligand>
        <name>Zn(2+)</name>
        <dbReference type="ChEBI" id="CHEBI:29105"/>
    </ligand>
</feature>
<dbReference type="InterPro" id="IPR018162">
    <property type="entry name" value="Ala-tRNA-ligase_IIc_anticod-bd"/>
</dbReference>
<dbReference type="SUPFAM" id="SSF55681">
    <property type="entry name" value="Class II aaRS and biotin synthetases"/>
    <property type="match status" value="1"/>
</dbReference>
<evidence type="ECO:0000256" key="2">
    <source>
        <dbReference type="ARBA" id="ARBA00022490"/>
    </source>
</evidence>
<keyword evidence="9 12" id="KW-0694">RNA-binding</keyword>
<keyword evidence="7 12" id="KW-0862">Zinc</keyword>
<dbReference type="GO" id="GO:0000049">
    <property type="term" value="F:tRNA binding"/>
    <property type="evidence" value="ECO:0007669"/>
    <property type="project" value="UniProtKB-KW"/>
</dbReference>
<dbReference type="GO" id="GO:0008270">
    <property type="term" value="F:zinc ion binding"/>
    <property type="evidence" value="ECO:0007669"/>
    <property type="project" value="UniProtKB-UniRule"/>
</dbReference>
<dbReference type="Pfam" id="PF07973">
    <property type="entry name" value="tRNA_SAD"/>
    <property type="match status" value="1"/>
</dbReference>
<evidence type="ECO:0000256" key="1">
    <source>
        <dbReference type="ARBA" id="ARBA00008226"/>
    </source>
</evidence>
<dbReference type="PANTHER" id="PTHR11777:SF9">
    <property type="entry name" value="ALANINE--TRNA LIGASE, CYTOPLASMIC"/>
    <property type="match status" value="1"/>
</dbReference>
<keyword evidence="6 12" id="KW-0547">Nucleotide-binding</keyword>
<evidence type="ECO:0000259" key="13">
    <source>
        <dbReference type="PROSITE" id="PS50860"/>
    </source>
</evidence>
<dbReference type="FunFam" id="3.30.54.20:FF:000004">
    <property type="entry name" value="Alanine--tRNA ligase"/>
    <property type="match status" value="1"/>
</dbReference>
<dbReference type="NCBIfam" id="TIGR03683">
    <property type="entry name" value="A-tRNA_syn_arch"/>
    <property type="match status" value="1"/>
</dbReference>
<dbReference type="GO" id="GO:0002161">
    <property type="term" value="F:aminoacyl-tRNA deacylase activity"/>
    <property type="evidence" value="ECO:0007669"/>
    <property type="project" value="TreeGrafter"/>
</dbReference>
<keyword evidence="4 12" id="KW-0436">Ligase</keyword>
<dbReference type="InterPro" id="IPR050058">
    <property type="entry name" value="Ala-tRNA_ligase"/>
</dbReference>
<protein>
    <recommendedName>
        <fullName evidence="12">Alanine--tRNA ligase</fullName>
        <ecNumber evidence="12">6.1.1.7</ecNumber>
    </recommendedName>
    <alternativeName>
        <fullName evidence="12">Alanyl-tRNA synthetase</fullName>
        <shortName evidence="12">AlaRS</shortName>
    </alternativeName>
</protein>
<name>A0A832V095_9ARCH</name>
<dbReference type="SUPFAM" id="SSF101353">
    <property type="entry name" value="Putative anticodon-binding domain of alanyl-tRNA synthetase (AlaRS)"/>
    <property type="match status" value="1"/>
</dbReference>
<proteinExistence type="inferred from homology"/>
<dbReference type="GO" id="GO:0005524">
    <property type="term" value="F:ATP binding"/>
    <property type="evidence" value="ECO:0007669"/>
    <property type="project" value="UniProtKB-UniRule"/>
</dbReference>
<comment type="function">
    <text evidence="12">Catalyzes the attachment of alanine to tRNA(Ala) in a two-step reaction: alanine is first activated by ATP to form Ala-AMP and then transferred to the acceptor end of tRNA(Ala). Also edits incorrectly charged Ser-tRNA(Ala) and Gly-tRNA(Ala) via its editing domain.</text>
</comment>
<gene>
    <name evidence="12" type="primary">alaS</name>
    <name evidence="14" type="ORF">H1016_00085</name>
</gene>
<evidence type="ECO:0000256" key="11">
    <source>
        <dbReference type="ARBA" id="ARBA00023146"/>
    </source>
</evidence>
<dbReference type="Gene3D" id="3.30.930.10">
    <property type="entry name" value="Bira Bifunctional Protein, Domain 2"/>
    <property type="match status" value="1"/>
</dbReference>
<evidence type="ECO:0000256" key="5">
    <source>
        <dbReference type="ARBA" id="ARBA00022723"/>
    </source>
</evidence>
<dbReference type="InterPro" id="IPR012947">
    <property type="entry name" value="tRNA_SAD"/>
</dbReference>
<feature type="binding site" evidence="12">
    <location>
        <position position="603"/>
    </location>
    <ligand>
        <name>Zn(2+)</name>
        <dbReference type="ChEBI" id="CHEBI:29105"/>
    </ligand>
</feature>
<dbReference type="PROSITE" id="PS50860">
    <property type="entry name" value="AA_TRNA_LIGASE_II_ALA"/>
    <property type="match status" value="1"/>
</dbReference>
<reference evidence="14 15" key="1">
    <citation type="journal article" name="Nat. Commun.">
        <title>Undinarchaeota illuminate DPANN phylogeny and the impact of gene transfer on archaeal evolution.</title>
        <authorList>
            <person name="Dombrowski N."/>
            <person name="Williams T.A."/>
            <person name="Sun J."/>
            <person name="Woodcroft B.J."/>
            <person name="Lee J.H."/>
            <person name="Minh B.Q."/>
            <person name="Rinke C."/>
            <person name="Spang A."/>
        </authorList>
    </citation>
    <scope>NUCLEOTIDE SEQUENCE [LARGE SCALE GENOMIC DNA]</scope>
    <source>
        <strain evidence="14">MAG_bin1129</strain>
    </source>
</reference>
<dbReference type="Pfam" id="PF01411">
    <property type="entry name" value="tRNA-synt_2c"/>
    <property type="match status" value="1"/>
</dbReference>
<comment type="similarity">
    <text evidence="1 12">Belongs to the class-II aminoacyl-tRNA synthetase family.</text>
</comment>
<evidence type="ECO:0000256" key="9">
    <source>
        <dbReference type="ARBA" id="ARBA00022884"/>
    </source>
</evidence>
<dbReference type="FunFam" id="3.30.980.10:FF:000004">
    <property type="entry name" value="Alanine--tRNA ligase, cytoplasmic"/>
    <property type="match status" value="1"/>
</dbReference>
<dbReference type="SUPFAM" id="SSF50447">
    <property type="entry name" value="Translation proteins"/>
    <property type="match status" value="1"/>
</dbReference>
<evidence type="ECO:0000256" key="7">
    <source>
        <dbReference type="ARBA" id="ARBA00022833"/>
    </source>
</evidence>
<evidence type="ECO:0000313" key="15">
    <source>
        <dbReference type="Proteomes" id="UP000646946"/>
    </source>
</evidence>
<keyword evidence="3 12" id="KW-0820">tRNA-binding</keyword>
<dbReference type="HAMAP" id="MF_00036_A">
    <property type="entry name" value="Ala_tRNA_synth_A"/>
    <property type="match status" value="1"/>
</dbReference>
<dbReference type="GO" id="GO:0006419">
    <property type="term" value="P:alanyl-tRNA aminoacylation"/>
    <property type="evidence" value="ECO:0007669"/>
    <property type="project" value="UniProtKB-UniRule"/>
</dbReference>
<dbReference type="GO" id="GO:0005737">
    <property type="term" value="C:cytoplasm"/>
    <property type="evidence" value="ECO:0007669"/>
    <property type="project" value="UniProtKB-SubCell"/>
</dbReference>
<dbReference type="Proteomes" id="UP000646946">
    <property type="component" value="Unassembled WGS sequence"/>
</dbReference>
<feature type="binding site" evidence="12">
    <location>
        <position position="711"/>
    </location>
    <ligand>
        <name>Zn(2+)</name>
        <dbReference type="ChEBI" id="CHEBI:29105"/>
    </ligand>
</feature>
<accession>A0A832V095</accession>
<comment type="caution">
    <text evidence="14">The sequence shown here is derived from an EMBL/GenBank/DDBJ whole genome shotgun (WGS) entry which is preliminary data.</text>
</comment>
<dbReference type="Gene3D" id="3.30.54.20">
    <property type="match status" value="1"/>
</dbReference>
<keyword evidence="2 12" id="KW-0963">Cytoplasm</keyword>
<evidence type="ECO:0000256" key="3">
    <source>
        <dbReference type="ARBA" id="ARBA00022555"/>
    </source>
</evidence>
<dbReference type="EC" id="6.1.1.7" evidence="12"/>
<dbReference type="GO" id="GO:0004813">
    <property type="term" value="F:alanine-tRNA ligase activity"/>
    <property type="evidence" value="ECO:0007669"/>
    <property type="project" value="UniProtKB-UniRule"/>
</dbReference>
<dbReference type="InterPro" id="IPR009000">
    <property type="entry name" value="Transl_B-barrel_sf"/>
</dbReference>
<dbReference type="EMBL" id="DVAB01000002">
    <property type="protein sequence ID" value="HIJ99922.1"/>
    <property type="molecule type" value="Genomic_DNA"/>
</dbReference>
<comment type="cofactor">
    <cofactor evidence="12">
        <name>Zn(2+)</name>
        <dbReference type="ChEBI" id="CHEBI:29105"/>
    </cofactor>
    <text evidence="12">Binds 1 zinc ion per subunit.</text>
</comment>
<feature type="binding site" evidence="12">
    <location>
        <position position="707"/>
    </location>
    <ligand>
        <name>Zn(2+)</name>
        <dbReference type="ChEBI" id="CHEBI:29105"/>
    </ligand>
</feature>
<feature type="domain" description="Alanyl-transfer RNA synthetases family profile" evidence="13">
    <location>
        <begin position="75"/>
        <end position="750"/>
    </location>
</feature>
<dbReference type="Gene3D" id="2.40.30.130">
    <property type="match status" value="1"/>
</dbReference>
<dbReference type="InterPro" id="IPR018165">
    <property type="entry name" value="Ala-tRNA-synth_IIc_core"/>
</dbReference>
<dbReference type="NCBIfam" id="TIGR00344">
    <property type="entry name" value="alaS"/>
    <property type="match status" value="1"/>
</dbReference>
<keyword evidence="8 12" id="KW-0067">ATP-binding</keyword>
<dbReference type="PRINTS" id="PR00980">
    <property type="entry name" value="TRNASYNTHALA"/>
</dbReference>
<dbReference type="InterPro" id="IPR045864">
    <property type="entry name" value="aa-tRNA-synth_II/BPL/LPL"/>
</dbReference>
<dbReference type="InterPro" id="IPR018164">
    <property type="entry name" value="Ala-tRNA-synth_IIc_N"/>
</dbReference>
<dbReference type="AlphaFoldDB" id="A0A832V095"/>
<keyword evidence="5 12" id="KW-0479">Metal-binding</keyword>
<evidence type="ECO:0000313" key="14">
    <source>
        <dbReference type="EMBL" id="HIJ99922.1"/>
    </source>
</evidence>
<evidence type="ECO:0000256" key="6">
    <source>
        <dbReference type="ARBA" id="ARBA00022741"/>
    </source>
</evidence>
<keyword evidence="10 12" id="KW-0648">Protein biosynthesis</keyword>
<evidence type="ECO:0000256" key="4">
    <source>
        <dbReference type="ARBA" id="ARBA00022598"/>
    </source>
</evidence>
<comment type="subcellular location">
    <subcellularLocation>
        <location evidence="12">Cytoplasm</location>
    </subcellularLocation>
</comment>
<dbReference type="Gene3D" id="3.30.980.10">
    <property type="entry name" value="Threonyl-trna Synthetase, Chain A, domain 2"/>
    <property type="match status" value="1"/>
</dbReference>
<sequence length="972" mass="110523">MVSLNSLKAELKKQTDKSPEKFYPVKTLKENGFHRAHCASCGKYFWTTIESKLCGDPNCSGGYTFIGQEVAKKKMDFIQVWEEFSKTFKKLGYAPIKRYPVVARWRDDVYWNNASIYDFQPYVVNGEVEPPANPLVVPQPCVRFNDIDNVGITGRHYTSFIMIGQHAFYEKKKFNQEKYFEDILVWLEKGMGLKKEAIKFHEDQWGGGGNMGVCMEFFAHGLEIGNQVYMTYEVTESGKLRDLKLNVLDMGMGQERPAWLTHGTNTSYEANFPTVVKELYGQTGIRPDNDLVRRFLPYSGLLNFEEVGNLDKTWKEIADKLKVDVKKLRDEILKLSAIYSIGDHTRTLLFAISDGALPSNVGGQYNLRVLYRRIIDFIKKYGWALDLEGIIEMHAKYLKPQYPELRKNLEDIYKILRVEREKYDNTANKSRKIVQQLIERKEKISDDKLIELYDSQGITPELIEEEAKKINFQVKIPENFYARVAERHPEVQTKKEIVSKEINVSGLRESYPLYYENTKLFECKSKVLKVIGKYIILDKTIFYPTGGGQSNDIGTLNGIKVLNVEKIKGVILHEIENPRVFKVGQTVHGVIDSERRMHLAQNHDAAHILGGATRKILGEHIWQSGSQIDPDKGRLDITHYTNLTDIEKYEIEKLANKIVNGKHKILKKFTPRNEAEEKFGFTLYQGGAVPGKLIRVVNIQDFDAQACGGTHLDNTSETEGIRIIKTEKIQDGVIRLVFVAGKVLLEEKEFSEKELIKSTVIGLEKYGVKLEKVSLEDLGQTAKVFSVKAVDLSKTLERFFSEIRENSGRTEDLEKLLGLKGEKDDKQFIQSLNKTKDLGVIAKLIFEHWKAQRKQINELENRYTSKIVEDLFVKARPLGDYNIIIGHVGDFGLAIRAAAVATQKETSAIVIISSETKAICAVGKDAKLSAREVLNTLIPNAKISGDSGRAVADQKLSISEEEALTKLEKVLE</sequence>
<comment type="catalytic activity">
    <reaction evidence="12">
        <text>tRNA(Ala) + L-alanine + ATP = L-alanyl-tRNA(Ala) + AMP + diphosphate</text>
        <dbReference type="Rhea" id="RHEA:12540"/>
        <dbReference type="Rhea" id="RHEA-COMP:9657"/>
        <dbReference type="Rhea" id="RHEA-COMP:9923"/>
        <dbReference type="ChEBI" id="CHEBI:30616"/>
        <dbReference type="ChEBI" id="CHEBI:33019"/>
        <dbReference type="ChEBI" id="CHEBI:57972"/>
        <dbReference type="ChEBI" id="CHEBI:78442"/>
        <dbReference type="ChEBI" id="CHEBI:78497"/>
        <dbReference type="ChEBI" id="CHEBI:456215"/>
        <dbReference type="EC" id="6.1.1.7"/>
    </reaction>
</comment>
<evidence type="ECO:0000256" key="8">
    <source>
        <dbReference type="ARBA" id="ARBA00022840"/>
    </source>
</evidence>
<dbReference type="SUPFAM" id="SSF55186">
    <property type="entry name" value="ThrRS/AlaRS common domain"/>
    <property type="match status" value="1"/>
</dbReference>